<evidence type="ECO:0000313" key="2">
    <source>
        <dbReference type="EMBL" id="ELU10847.1"/>
    </source>
</evidence>
<dbReference type="GO" id="GO:0005524">
    <property type="term" value="F:ATP binding"/>
    <property type="evidence" value="ECO:0007669"/>
    <property type="project" value="TreeGrafter"/>
</dbReference>
<keyword evidence="1" id="KW-0677">Repeat</keyword>
<feature type="non-terminal residue" evidence="2">
    <location>
        <position position="1"/>
    </location>
</feature>
<keyword evidence="4" id="KW-1185">Reference proteome</keyword>
<dbReference type="EMBL" id="KB297230">
    <property type="protein sequence ID" value="ELU10847.1"/>
    <property type="molecule type" value="Genomic_DNA"/>
</dbReference>
<dbReference type="SUPFAM" id="SSF52540">
    <property type="entry name" value="P-loop containing nucleoside triphosphate hydrolases"/>
    <property type="match status" value="1"/>
</dbReference>
<dbReference type="PANTHER" id="PTHR19211">
    <property type="entry name" value="ATP-BINDING TRANSPORT PROTEIN-RELATED"/>
    <property type="match status" value="1"/>
</dbReference>
<dbReference type="OrthoDB" id="2110130at2759"/>
<proteinExistence type="predicted"/>
<dbReference type="AlphaFoldDB" id="R7UX41"/>
<reference evidence="3" key="3">
    <citation type="submission" date="2015-06" db="UniProtKB">
        <authorList>
            <consortium name="EnsemblMetazoa"/>
        </authorList>
    </citation>
    <scope>IDENTIFICATION</scope>
</reference>
<evidence type="ECO:0000313" key="4">
    <source>
        <dbReference type="Proteomes" id="UP000014760"/>
    </source>
</evidence>
<dbReference type="STRING" id="283909.R7UX41"/>
<dbReference type="HOGENOM" id="CLU_000604_89_0_1"/>
<protein>
    <recommendedName>
        <fullName evidence="5">ABC transporter domain-containing protein</fullName>
    </recommendedName>
</protein>
<sequence>WLAQQKPHLLLLDEPTNHLDIETIDALADAINDYEGGMLLVSHDFRLISQVAQEIWICENQTVTKWEGDIFTYKEALVQSLEKAERAERKAAK</sequence>
<dbReference type="InterPro" id="IPR050611">
    <property type="entry name" value="ABCF"/>
</dbReference>
<evidence type="ECO:0000256" key="1">
    <source>
        <dbReference type="ARBA" id="ARBA00022737"/>
    </source>
</evidence>
<gene>
    <name evidence="2" type="ORF">CAPTEDRAFT_89408</name>
</gene>
<reference evidence="2 4" key="2">
    <citation type="journal article" date="2013" name="Nature">
        <title>Insights into bilaterian evolution from three spiralian genomes.</title>
        <authorList>
            <person name="Simakov O."/>
            <person name="Marletaz F."/>
            <person name="Cho S.J."/>
            <person name="Edsinger-Gonzales E."/>
            <person name="Havlak P."/>
            <person name="Hellsten U."/>
            <person name="Kuo D.H."/>
            <person name="Larsson T."/>
            <person name="Lv J."/>
            <person name="Arendt D."/>
            <person name="Savage R."/>
            <person name="Osoegawa K."/>
            <person name="de Jong P."/>
            <person name="Grimwood J."/>
            <person name="Chapman J.A."/>
            <person name="Shapiro H."/>
            <person name="Aerts A."/>
            <person name="Otillar R.P."/>
            <person name="Terry A.Y."/>
            <person name="Boore J.L."/>
            <person name="Grigoriev I.V."/>
            <person name="Lindberg D.R."/>
            <person name="Seaver E.C."/>
            <person name="Weisblat D.A."/>
            <person name="Putnam N.H."/>
            <person name="Rokhsar D.S."/>
        </authorList>
    </citation>
    <scope>NUCLEOTIDE SEQUENCE</scope>
    <source>
        <strain evidence="2 4">I ESC-2004</strain>
    </source>
</reference>
<dbReference type="Gene3D" id="3.40.50.300">
    <property type="entry name" value="P-loop containing nucleotide triphosphate hydrolases"/>
    <property type="match status" value="1"/>
</dbReference>
<dbReference type="Proteomes" id="UP000014760">
    <property type="component" value="Unassembled WGS sequence"/>
</dbReference>
<dbReference type="EnsemblMetazoa" id="CapteT89408">
    <property type="protein sequence ID" value="CapteP89408"/>
    <property type="gene ID" value="CapteG89408"/>
</dbReference>
<organism evidence="2">
    <name type="scientific">Capitella teleta</name>
    <name type="common">Polychaete worm</name>
    <dbReference type="NCBI Taxonomy" id="283909"/>
    <lineage>
        <taxon>Eukaryota</taxon>
        <taxon>Metazoa</taxon>
        <taxon>Spiralia</taxon>
        <taxon>Lophotrochozoa</taxon>
        <taxon>Annelida</taxon>
        <taxon>Polychaeta</taxon>
        <taxon>Sedentaria</taxon>
        <taxon>Scolecida</taxon>
        <taxon>Capitellidae</taxon>
        <taxon>Capitella</taxon>
    </lineage>
</organism>
<dbReference type="InterPro" id="IPR027417">
    <property type="entry name" value="P-loop_NTPase"/>
</dbReference>
<dbReference type="EMBL" id="AMQN01040919">
    <property type="status" value="NOT_ANNOTATED_CDS"/>
    <property type="molecule type" value="Genomic_DNA"/>
</dbReference>
<dbReference type="PANTHER" id="PTHR19211:SF15">
    <property type="entry name" value="ATP-BINDING CASSETTE SUB-FAMILY F MEMBER 2"/>
    <property type="match status" value="1"/>
</dbReference>
<evidence type="ECO:0000313" key="3">
    <source>
        <dbReference type="EnsemblMetazoa" id="CapteP89408"/>
    </source>
</evidence>
<evidence type="ECO:0008006" key="5">
    <source>
        <dbReference type="Google" id="ProtNLM"/>
    </source>
</evidence>
<reference evidence="4" key="1">
    <citation type="submission" date="2012-12" db="EMBL/GenBank/DDBJ databases">
        <authorList>
            <person name="Hellsten U."/>
            <person name="Grimwood J."/>
            <person name="Chapman J.A."/>
            <person name="Shapiro H."/>
            <person name="Aerts A."/>
            <person name="Otillar R.P."/>
            <person name="Terry A.Y."/>
            <person name="Boore J.L."/>
            <person name="Simakov O."/>
            <person name="Marletaz F."/>
            <person name="Cho S.-J."/>
            <person name="Edsinger-Gonzales E."/>
            <person name="Havlak P."/>
            <person name="Kuo D.-H."/>
            <person name="Larsson T."/>
            <person name="Lv J."/>
            <person name="Arendt D."/>
            <person name="Savage R."/>
            <person name="Osoegawa K."/>
            <person name="de Jong P."/>
            <person name="Lindberg D.R."/>
            <person name="Seaver E.C."/>
            <person name="Weisblat D.A."/>
            <person name="Putnam N.H."/>
            <person name="Grigoriev I.V."/>
            <person name="Rokhsar D.S."/>
        </authorList>
    </citation>
    <scope>NUCLEOTIDE SEQUENCE</scope>
    <source>
        <strain evidence="4">I ESC-2004</strain>
    </source>
</reference>
<name>R7UX41_CAPTE</name>
<accession>R7UX41</accession>